<dbReference type="EMBL" id="OC959250">
    <property type="protein sequence ID" value="CAD7665229.1"/>
    <property type="molecule type" value="Genomic_DNA"/>
</dbReference>
<dbReference type="GO" id="GO:0004345">
    <property type="term" value="F:glucose-6-phosphate dehydrogenase activity"/>
    <property type="evidence" value="ECO:0007669"/>
    <property type="project" value="UniProtKB-EC"/>
</dbReference>
<dbReference type="PANTHER" id="PTHR23429">
    <property type="entry name" value="GLUCOSE-6-PHOSPHATE 1-DEHYDROGENASE G6PD"/>
    <property type="match status" value="1"/>
</dbReference>
<protein>
    <recommendedName>
        <fullName evidence="5">Glucose-6-phosphate 1-dehydrogenase</fullName>
        <ecNumber evidence="4">1.1.1.49</ecNumber>
    </recommendedName>
</protein>
<keyword evidence="9" id="KW-0119">Carbohydrate metabolism</keyword>
<evidence type="ECO:0000256" key="3">
    <source>
        <dbReference type="ARBA" id="ARBA00009975"/>
    </source>
</evidence>
<dbReference type="EC" id="1.1.1.49" evidence="4"/>
<dbReference type="UniPathway" id="UPA00115"/>
<dbReference type="GO" id="GO:0006006">
    <property type="term" value="P:glucose metabolic process"/>
    <property type="evidence" value="ECO:0007669"/>
    <property type="project" value="UniProtKB-KW"/>
</dbReference>
<dbReference type="SUPFAM" id="SSF51735">
    <property type="entry name" value="NAD(P)-binding Rossmann-fold domains"/>
    <property type="match status" value="1"/>
</dbReference>
<comment type="similarity">
    <text evidence="3">Belongs to the glucose-6-phosphate dehydrogenase family.</text>
</comment>
<dbReference type="EMBL" id="CAJPVJ010044497">
    <property type="protein sequence ID" value="CAG2182378.1"/>
    <property type="molecule type" value="Genomic_DNA"/>
</dbReference>
<evidence type="ECO:0000256" key="5">
    <source>
        <dbReference type="ARBA" id="ARBA00020444"/>
    </source>
</evidence>
<dbReference type="InterPro" id="IPR022674">
    <property type="entry name" value="G6P_DH_NAD-bd"/>
</dbReference>
<sequence length="142" mass="16199">FALPPTIFAKTAEALKSTLVSKTGWTRLVIEKPFGSDSESSKVLSDALIKQGWDESQIYRIDHYLGKEMVQNILALRFGNRQFEPSWNNQHIANVEILFKEPFGTQGRGDYFEQYGIIRDVVQNHLLQVLTLVAIEKPESMD</sequence>
<dbReference type="GO" id="GO:0005829">
    <property type="term" value="C:cytosol"/>
    <property type="evidence" value="ECO:0007669"/>
    <property type="project" value="TreeGrafter"/>
</dbReference>
<feature type="non-terminal residue" evidence="14">
    <location>
        <position position="1"/>
    </location>
</feature>
<organism evidence="14">
    <name type="scientific">Oppiella nova</name>
    <dbReference type="NCBI Taxonomy" id="334625"/>
    <lineage>
        <taxon>Eukaryota</taxon>
        <taxon>Metazoa</taxon>
        <taxon>Ecdysozoa</taxon>
        <taxon>Arthropoda</taxon>
        <taxon>Chelicerata</taxon>
        <taxon>Arachnida</taxon>
        <taxon>Acari</taxon>
        <taxon>Acariformes</taxon>
        <taxon>Sarcoptiformes</taxon>
        <taxon>Oribatida</taxon>
        <taxon>Brachypylina</taxon>
        <taxon>Oppioidea</taxon>
        <taxon>Oppiidae</taxon>
        <taxon>Oppiella</taxon>
    </lineage>
</organism>
<keyword evidence="7" id="KW-0521">NADP</keyword>
<evidence type="ECO:0000256" key="4">
    <source>
        <dbReference type="ARBA" id="ARBA00013019"/>
    </source>
</evidence>
<dbReference type="InterPro" id="IPR001282">
    <property type="entry name" value="G6P_DH"/>
</dbReference>
<proteinExistence type="inferred from homology"/>
<comment type="function">
    <text evidence="1">Cytosolic glucose-6-phosphate dehydrogenase that catalyzes the first and rate-limiting step of the oxidative branch within the pentose phosphate pathway/shunt, an alternative route to glycolysis for the dissimilation of carbohydrates and a major source of reducing power and metabolic intermediates for fatty acid and nucleic acid biosynthetic processes.</text>
</comment>
<keyword evidence="8" id="KW-0560">Oxidoreductase</keyword>
<dbReference type="AlphaFoldDB" id="A0A7R9MRR3"/>
<dbReference type="EMBL" id="OC959322">
    <property type="protein sequence ID" value="CAD7665241.1"/>
    <property type="molecule type" value="Genomic_DNA"/>
</dbReference>
<feature type="non-terminal residue" evidence="14">
    <location>
        <position position="142"/>
    </location>
</feature>
<evidence type="ECO:0000256" key="7">
    <source>
        <dbReference type="ARBA" id="ARBA00022857"/>
    </source>
</evidence>
<dbReference type="Gene3D" id="3.40.50.720">
    <property type="entry name" value="NAD(P)-binding Rossmann-like Domain"/>
    <property type="match status" value="1"/>
</dbReference>
<keyword evidence="15" id="KW-1185">Reference proteome</keyword>
<dbReference type="PRINTS" id="PR00079">
    <property type="entry name" value="G6PDHDRGNASE"/>
</dbReference>
<evidence type="ECO:0000256" key="8">
    <source>
        <dbReference type="ARBA" id="ARBA00023002"/>
    </source>
</evidence>
<evidence type="ECO:0000256" key="10">
    <source>
        <dbReference type="ARBA" id="ARBA00047696"/>
    </source>
</evidence>
<evidence type="ECO:0000259" key="11">
    <source>
        <dbReference type="Pfam" id="PF00479"/>
    </source>
</evidence>
<evidence type="ECO:0000256" key="6">
    <source>
        <dbReference type="ARBA" id="ARBA00022526"/>
    </source>
</evidence>
<reference evidence="14" key="1">
    <citation type="submission" date="2020-11" db="EMBL/GenBank/DDBJ databases">
        <authorList>
            <person name="Tran Van P."/>
        </authorList>
    </citation>
    <scope>NUCLEOTIDE SEQUENCE</scope>
</reference>
<dbReference type="InterPro" id="IPR019796">
    <property type="entry name" value="G6P_DH_AS"/>
</dbReference>
<evidence type="ECO:0000313" key="15">
    <source>
        <dbReference type="Proteomes" id="UP000728032"/>
    </source>
</evidence>
<evidence type="ECO:0000313" key="13">
    <source>
        <dbReference type="EMBL" id="CAD7665229.1"/>
    </source>
</evidence>
<keyword evidence="6" id="KW-0313">Glucose metabolism</keyword>
<dbReference type="Pfam" id="PF00479">
    <property type="entry name" value="G6PD_N"/>
    <property type="match status" value="1"/>
</dbReference>
<evidence type="ECO:0000259" key="12">
    <source>
        <dbReference type="Pfam" id="PF02781"/>
    </source>
</evidence>
<evidence type="ECO:0000256" key="1">
    <source>
        <dbReference type="ARBA" id="ARBA00002914"/>
    </source>
</evidence>
<dbReference type="OrthoDB" id="60984at2759"/>
<evidence type="ECO:0000313" key="14">
    <source>
        <dbReference type="EMBL" id="CAD7665241.1"/>
    </source>
</evidence>
<comment type="pathway">
    <text evidence="2">Carbohydrate degradation; pentose phosphate pathway; D-ribulose 5-phosphate from D-glucose 6-phosphate (oxidative stage): step 1/3.</text>
</comment>
<dbReference type="SUPFAM" id="SSF55347">
    <property type="entry name" value="Glyceraldehyde-3-phosphate dehydrogenase-like, C-terminal domain"/>
    <property type="match status" value="1"/>
</dbReference>
<dbReference type="PROSITE" id="PS00069">
    <property type="entry name" value="G6P_DEHYDROGENASE"/>
    <property type="match status" value="1"/>
</dbReference>
<gene>
    <name evidence="13" type="ORF">ONB1V03_LOCUS21787</name>
    <name evidence="14" type="ORF">ONB1V03_LOCUS21799</name>
</gene>
<name>A0A7R9MRR3_9ACAR</name>
<evidence type="ECO:0000256" key="9">
    <source>
        <dbReference type="ARBA" id="ARBA00023277"/>
    </source>
</evidence>
<accession>A0A7R9MRR3</accession>
<dbReference type="Pfam" id="PF02781">
    <property type="entry name" value="G6PD_C"/>
    <property type="match status" value="1"/>
</dbReference>
<feature type="domain" description="Glucose-6-phosphate dehydrogenase C-terminal" evidence="12">
    <location>
        <begin position="74"/>
        <end position="142"/>
    </location>
</feature>
<feature type="domain" description="Glucose-6-phosphate dehydrogenase NAD-binding" evidence="11">
    <location>
        <begin position="1"/>
        <end position="72"/>
    </location>
</feature>
<comment type="catalytic activity">
    <reaction evidence="10">
        <text>D-glucose 6-phosphate + NADP(+) = 6-phospho-D-glucono-1,5-lactone + NADPH + H(+)</text>
        <dbReference type="Rhea" id="RHEA:15841"/>
        <dbReference type="ChEBI" id="CHEBI:15378"/>
        <dbReference type="ChEBI" id="CHEBI:57783"/>
        <dbReference type="ChEBI" id="CHEBI:57955"/>
        <dbReference type="ChEBI" id="CHEBI:58349"/>
        <dbReference type="ChEBI" id="CHEBI:61548"/>
        <dbReference type="EC" id="1.1.1.49"/>
    </reaction>
    <physiologicalReaction direction="left-to-right" evidence="10">
        <dbReference type="Rhea" id="RHEA:15842"/>
    </physiologicalReaction>
</comment>
<evidence type="ECO:0000256" key="2">
    <source>
        <dbReference type="ARBA" id="ARBA00004937"/>
    </source>
</evidence>
<dbReference type="GO" id="GO:0050661">
    <property type="term" value="F:NADP binding"/>
    <property type="evidence" value="ECO:0007669"/>
    <property type="project" value="InterPro"/>
</dbReference>
<dbReference type="GO" id="GO:0009051">
    <property type="term" value="P:pentose-phosphate shunt, oxidative branch"/>
    <property type="evidence" value="ECO:0007669"/>
    <property type="project" value="TreeGrafter"/>
</dbReference>
<dbReference type="InterPro" id="IPR022675">
    <property type="entry name" value="G6P_DH_C"/>
</dbReference>
<dbReference type="PANTHER" id="PTHR23429:SF0">
    <property type="entry name" value="GLUCOSE-6-PHOSPHATE 1-DEHYDROGENASE"/>
    <property type="match status" value="1"/>
</dbReference>
<dbReference type="Gene3D" id="3.30.360.10">
    <property type="entry name" value="Dihydrodipicolinate Reductase, domain 2"/>
    <property type="match status" value="1"/>
</dbReference>
<dbReference type="Proteomes" id="UP000728032">
    <property type="component" value="Unassembled WGS sequence"/>
</dbReference>
<dbReference type="InterPro" id="IPR036291">
    <property type="entry name" value="NAD(P)-bd_dom_sf"/>
</dbReference>
<dbReference type="EMBL" id="CAJPVJ010044425">
    <property type="protein sequence ID" value="CAG2182366.1"/>
    <property type="molecule type" value="Genomic_DNA"/>
</dbReference>